<feature type="domain" description="Phosphotransferase system EIIC" evidence="9">
    <location>
        <begin position="15"/>
        <end position="346"/>
    </location>
</feature>
<evidence type="ECO:0000256" key="4">
    <source>
        <dbReference type="ARBA" id="ARBA00022597"/>
    </source>
</evidence>
<name>A0A4Z1B147_9STAP</name>
<dbReference type="GO" id="GO:0009401">
    <property type="term" value="P:phosphoenolpyruvate-dependent sugar phosphotransferase system"/>
    <property type="evidence" value="ECO:0007669"/>
    <property type="project" value="InterPro"/>
</dbReference>
<dbReference type="InterPro" id="IPR003352">
    <property type="entry name" value="PTS_EIIC"/>
</dbReference>
<evidence type="ECO:0000256" key="5">
    <source>
        <dbReference type="ARBA" id="ARBA00022692"/>
    </source>
</evidence>
<keyword evidence="5 8" id="KW-0812">Transmembrane</keyword>
<keyword evidence="4" id="KW-0762">Sugar transport</keyword>
<evidence type="ECO:0000313" key="10">
    <source>
        <dbReference type="EMBL" id="TGN26893.1"/>
    </source>
</evidence>
<dbReference type="AlphaFoldDB" id="A0A4Z1B147"/>
<feature type="transmembrane region" description="Helical" evidence="8">
    <location>
        <begin position="260"/>
        <end position="280"/>
    </location>
</feature>
<evidence type="ECO:0000313" key="11">
    <source>
        <dbReference type="Proteomes" id="UP000297459"/>
    </source>
</evidence>
<dbReference type="Pfam" id="PF13303">
    <property type="entry name" value="PTS_EIIC_2"/>
    <property type="match status" value="1"/>
</dbReference>
<dbReference type="EMBL" id="SRPJ01000003">
    <property type="protein sequence ID" value="TGN26893.1"/>
    <property type="molecule type" value="Genomic_DNA"/>
</dbReference>
<sequence length="350" mass="36139">MGETQTITPRSFLFNVLNGVALAIVVGMIPNAILGELCKYLGQYNDFFLKIAFVTQGIQYTIPVLTGALIAVQFGMTPIQVASAGAAAFVGSGAAVVSDQKWMIVGIGDLINTMITAAIAVGIMLLIKDRFGSLNMIALPLVGAGVAGLIGYLLLPFTKLITVGLGELVNSLTNMQPIIMTILIAIIFSILIVSPISAIGIGIAIGISGLAAGSAAVGVAASAITLTVASWRVNKIGIPITVLLGAVKVMMPNLIRHPIIILPVVCTAAVSGLVGGLLNIQGSPNSAGFGLIGLVGPIKSMGLLNTGTMTSLLIVIVAYGVVPFISALFFNFLFGKVLKLYSPDVFIFKQ</sequence>
<gene>
    <name evidence="10" type="ORF">E2558_07910</name>
</gene>
<proteinExistence type="predicted"/>
<dbReference type="GO" id="GO:0008982">
    <property type="term" value="F:protein-N(PI)-phosphohistidine-sugar phosphotransferase activity"/>
    <property type="evidence" value="ECO:0007669"/>
    <property type="project" value="InterPro"/>
</dbReference>
<feature type="transmembrane region" description="Helical" evidence="8">
    <location>
        <begin position="201"/>
        <end position="224"/>
    </location>
</feature>
<keyword evidence="11" id="KW-1185">Reference proteome</keyword>
<feature type="transmembrane region" description="Helical" evidence="8">
    <location>
        <begin position="12"/>
        <end position="35"/>
    </location>
</feature>
<keyword evidence="3" id="KW-1003">Cell membrane</keyword>
<keyword evidence="6 8" id="KW-1133">Transmembrane helix</keyword>
<evidence type="ECO:0000259" key="9">
    <source>
        <dbReference type="Pfam" id="PF13303"/>
    </source>
</evidence>
<reference evidence="10 11" key="1">
    <citation type="submission" date="2019-04" db="EMBL/GenBank/DDBJ databases">
        <title>Genomic characterization of Staphylococcus petrasii strains.</title>
        <authorList>
            <person name="Vrbovska V."/>
            <person name="Kovarovic V."/>
            <person name="Maslanova I."/>
            <person name="Indrakova A."/>
            <person name="Petras P."/>
            <person name="Sedo O."/>
            <person name="Svec P."/>
            <person name="Fisarova L."/>
            <person name="Sedlacek I."/>
            <person name="Doskar J."/>
            <person name="Pantucek R."/>
        </authorList>
    </citation>
    <scope>NUCLEOTIDE SEQUENCE [LARGE SCALE GENOMIC DNA]</scope>
    <source>
        <strain evidence="10 11">CCM 8529</strain>
    </source>
</reference>
<organism evidence="10 11">
    <name type="scientific">Staphylococcus pragensis</name>
    <dbReference type="NCBI Taxonomy" id="1611836"/>
    <lineage>
        <taxon>Bacteria</taxon>
        <taxon>Bacillati</taxon>
        <taxon>Bacillota</taxon>
        <taxon>Bacilli</taxon>
        <taxon>Bacillales</taxon>
        <taxon>Staphylococcaceae</taxon>
        <taxon>Staphylococcus</taxon>
    </lineage>
</organism>
<evidence type="ECO:0000256" key="8">
    <source>
        <dbReference type="SAM" id="Phobius"/>
    </source>
</evidence>
<accession>A0A4Z1B147</accession>
<dbReference type="Proteomes" id="UP000297459">
    <property type="component" value="Unassembled WGS sequence"/>
</dbReference>
<keyword evidence="7 8" id="KW-0472">Membrane</keyword>
<feature type="transmembrane region" description="Helical" evidence="8">
    <location>
        <begin position="311"/>
        <end position="334"/>
    </location>
</feature>
<feature type="transmembrane region" description="Helical" evidence="8">
    <location>
        <begin position="103"/>
        <end position="127"/>
    </location>
</feature>
<evidence type="ECO:0000256" key="7">
    <source>
        <dbReference type="ARBA" id="ARBA00023136"/>
    </source>
</evidence>
<evidence type="ECO:0000256" key="3">
    <source>
        <dbReference type="ARBA" id="ARBA00022475"/>
    </source>
</evidence>
<evidence type="ECO:0000256" key="6">
    <source>
        <dbReference type="ARBA" id="ARBA00022989"/>
    </source>
</evidence>
<dbReference type="RefSeq" id="WP_126564804.1">
    <property type="nucleotide sequence ID" value="NZ_BMCY01000003.1"/>
</dbReference>
<dbReference type="GO" id="GO:0005886">
    <property type="term" value="C:plasma membrane"/>
    <property type="evidence" value="ECO:0007669"/>
    <property type="project" value="UniProtKB-SubCell"/>
</dbReference>
<comment type="subcellular location">
    <subcellularLocation>
        <location evidence="1">Cell membrane</location>
        <topology evidence="1">Multi-pass membrane protein</topology>
    </subcellularLocation>
</comment>
<comment type="caution">
    <text evidence="10">The sequence shown here is derived from an EMBL/GenBank/DDBJ whole genome shotgun (WGS) entry which is preliminary data.</text>
</comment>
<evidence type="ECO:0000256" key="1">
    <source>
        <dbReference type="ARBA" id="ARBA00004651"/>
    </source>
</evidence>
<keyword evidence="2" id="KW-0813">Transport</keyword>
<feature type="transmembrane region" description="Helical" evidence="8">
    <location>
        <begin position="134"/>
        <end position="155"/>
    </location>
</feature>
<feature type="transmembrane region" description="Helical" evidence="8">
    <location>
        <begin position="175"/>
        <end position="194"/>
    </location>
</feature>
<evidence type="ECO:0000256" key="2">
    <source>
        <dbReference type="ARBA" id="ARBA00022448"/>
    </source>
</evidence>
<protein>
    <submittedName>
        <fullName evidence="10">PTS transporter subunit IIC</fullName>
    </submittedName>
</protein>
<feature type="transmembrane region" description="Helical" evidence="8">
    <location>
        <begin position="79"/>
        <end position="97"/>
    </location>
</feature>